<dbReference type="VEuPathDB" id="FungiDB:MCYG_07474"/>
<dbReference type="Gene3D" id="1.20.5.170">
    <property type="match status" value="1"/>
</dbReference>
<evidence type="ECO:0008006" key="7">
    <source>
        <dbReference type="Google" id="ProtNLM"/>
    </source>
</evidence>
<feature type="region of interest" description="Disordered" evidence="4">
    <location>
        <begin position="151"/>
        <end position="213"/>
    </location>
</feature>
<feature type="compositionally biased region" description="Basic and acidic residues" evidence="4">
    <location>
        <begin position="53"/>
        <end position="67"/>
    </location>
</feature>
<evidence type="ECO:0000313" key="6">
    <source>
        <dbReference type="Proteomes" id="UP000002035"/>
    </source>
</evidence>
<feature type="compositionally biased region" description="Basic and acidic residues" evidence="4">
    <location>
        <begin position="36"/>
        <end position="46"/>
    </location>
</feature>
<dbReference type="Proteomes" id="UP000002035">
    <property type="component" value="Unassembled WGS sequence"/>
</dbReference>
<dbReference type="GO" id="GO:0001228">
    <property type="term" value="F:DNA-binding transcription activator activity, RNA polymerase II-specific"/>
    <property type="evidence" value="ECO:0007669"/>
    <property type="project" value="TreeGrafter"/>
</dbReference>
<evidence type="ECO:0000256" key="4">
    <source>
        <dbReference type="SAM" id="MobiDB-lite"/>
    </source>
</evidence>
<evidence type="ECO:0000313" key="5">
    <source>
        <dbReference type="EMBL" id="EEQ34655.1"/>
    </source>
</evidence>
<keyword evidence="2" id="KW-0539">Nucleus</keyword>
<keyword evidence="6" id="KW-1185">Reference proteome</keyword>
<dbReference type="PANTHER" id="PTHR40621">
    <property type="entry name" value="TRANSCRIPTION FACTOR KAPC-RELATED"/>
    <property type="match status" value="1"/>
</dbReference>
<dbReference type="EMBL" id="DS995707">
    <property type="protein sequence ID" value="EEQ34655.1"/>
    <property type="molecule type" value="Genomic_DNA"/>
</dbReference>
<feature type="coiled-coil region" evidence="3">
    <location>
        <begin position="101"/>
        <end position="128"/>
    </location>
</feature>
<feature type="compositionally biased region" description="Polar residues" evidence="4">
    <location>
        <begin position="177"/>
        <end position="206"/>
    </location>
</feature>
<dbReference type="InterPro" id="IPR046347">
    <property type="entry name" value="bZIP_sf"/>
</dbReference>
<dbReference type="OrthoDB" id="2590011at2759"/>
<dbReference type="RefSeq" id="XP_002843691.1">
    <property type="nucleotide sequence ID" value="XM_002843645.1"/>
</dbReference>
<keyword evidence="3" id="KW-0175">Coiled coil</keyword>
<dbReference type="GO" id="GO:0000976">
    <property type="term" value="F:transcription cis-regulatory region binding"/>
    <property type="evidence" value="ECO:0007669"/>
    <property type="project" value="InterPro"/>
</dbReference>
<dbReference type="CDD" id="cd14688">
    <property type="entry name" value="bZIP_YAP"/>
    <property type="match status" value="1"/>
</dbReference>
<comment type="subcellular location">
    <subcellularLocation>
        <location evidence="1">Nucleus</location>
    </subcellularLocation>
</comment>
<dbReference type="eggNOG" id="ENOG502QZI3">
    <property type="taxonomic scope" value="Eukaryota"/>
</dbReference>
<protein>
    <recommendedName>
        <fullName evidence="7">BZIP domain-containing protein</fullName>
    </recommendedName>
</protein>
<dbReference type="OMA" id="TKVRCYG"/>
<organism evidence="5 6">
    <name type="scientific">Arthroderma otae (strain ATCC MYA-4605 / CBS 113480)</name>
    <name type="common">Microsporum canis</name>
    <dbReference type="NCBI Taxonomy" id="554155"/>
    <lineage>
        <taxon>Eukaryota</taxon>
        <taxon>Fungi</taxon>
        <taxon>Dikarya</taxon>
        <taxon>Ascomycota</taxon>
        <taxon>Pezizomycotina</taxon>
        <taxon>Eurotiomycetes</taxon>
        <taxon>Eurotiomycetidae</taxon>
        <taxon>Onygenales</taxon>
        <taxon>Arthrodermataceae</taxon>
        <taxon>Microsporum</taxon>
    </lineage>
</organism>
<dbReference type="SUPFAM" id="SSF57959">
    <property type="entry name" value="Leucine zipper domain"/>
    <property type="match status" value="1"/>
</dbReference>
<sequence>MGGNYPASINLGPPPTVPKKNPSLVNMSFLKNFNDPLKKVTDEQRQQPKRRGPKPDSKPAQTRRQELNRQAQRTHRERKEQYIRALEVEISRLREGYASDIEGANMSIMQQRQNLEELKEENRVLKEVLACHGINVEAELERRKIAIQNTPQESSYGGSTTIQTAPDMGSMNYLGTPETSISAGRSPGTTTSETVQQPTAGSSNPYFESAAPQPGVSYQLSSNGFGGESALVSSTPGVFDVDPQLGIDFVLHLEKPCNWHMEFLCRRAHDDENQEAVSGHMLMATCPTPSVIANTERGQTYTTKTYDLPPVNLNTLLNLSKQLVTDDEITPIMALQLLRSHEAYPYLTREDVTNMMDDLAAKVRCYGFGAVLENFEVMDSLNSVLTSKMDYAFASPDGSSSLISPPIQSAEVLDMYS</sequence>
<reference evidence="6" key="1">
    <citation type="journal article" date="2012" name="MBio">
        <title>Comparative genome analysis of Trichophyton rubrum and related dermatophytes reveals candidate genes involved in infection.</title>
        <authorList>
            <person name="Martinez D.A."/>
            <person name="Oliver B.G."/>
            <person name="Graeser Y."/>
            <person name="Goldberg J.M."/>
            <person name="Li W."/>
            <person name="Martinez-Rossi N.M."/>
            <person name="Monod M."/>
            <person name="Shelest E."/>
            <person name="Barton R.C."/>
            <person name="Birch E."/>
            <person name="Brakhage A.A."/>
            <person name="Chen Z."/>
            <person name="Gurr S.J."/>
            <person name="Heiman D."/>
            <person name="Heitman J."/>
            <person name="Kosti I."/>
            <person name="Rossi A."/>
            <person name="Saif S."/>
            <person name="Samalova M."/>
            <person name="Saunders C.W."/>
            <person name="Shea T."/>
            <person name="Summerbell R.C."/>
            <person name="Xu J."/>
            <person name="Young S."/>
            <person name="Zeng Q."/>
            <person name="Birren B.W."/>
            <person name="Cuomo C.A."/>
            <person name="White T.C."/>
        </authorList>
    </citation>
    <scope>NUCLEOTIDE SEQUENCE [LARGE SCALE GENOMIC DNA]</scope>
    <source>
        <strain evidence="6">ATCC MYA-4605 / CBS 113480</strain>
    </source>
</reference>
<dbReference type="HOGENOM" id="CLU_036934_1_1_1"/>
<name>C5FYQ7_ARTOC</name>
<evidence type="ECO:0000256" key="2">
    <source>
        <dbReference type="ARBA" id="ARBA00023242"/>
    </source>
</evidence>
<evidence type="ECO:0000256" key="3">
    <source>
        <dbReference type="SAM" id="Coils"/>
    </source>
</evidence>
<dbReference type="AlphaFoldDB" id="C5FYQ7"/>
<gene>
    <name evidence="5" type="ORF">MCYG_07474</name>
</gene>
<dbReference type="GO" id="GO:0090575">
    <property type="term" value="C:RNA polymerase II transcription regulator complex"/>
    <property type="evidence" value="ECO:0007669"/>
    <property type="project" value="TreeGrafter"/>
</dbReference>
<feature type="compositionally biased region" description="Polar residues" evidence="4">
    <location>
        <begin position="151"/>
        <end position="164"/>
    </location>
</feature>
<proteinExistence type="predicted"/>
<dbReference type="GeneID" id="9225778"/>
<dbReference type="InterPro" id="IPR050936">
    <property type="entry name" value="AP-1-like"/>
</dbReference>
<feature type="region of interest" description="Disordered" evidence="4">
    <location>
        <begin position="1"/>
        <end position="80"/>
    </location>
</feature>
<dbReference type="PANTHER" id="PTHR40621:SF6">
    <property type="entry name" value="AP-1-LIKE TRANSCRIPTION FACTOR YAP1-RELATED"/>
    <property type="match status" value="1"/>
</dbReference>
<accession>C5FYQ7</accession>
<evidence type="ECO:0000256" key="1">
    <source>
        <dbReference type="ARBA" id="ARBA00004123"/>
    </source>
</evidence>